<accession>A0A433VHD8</accession>
<evidence type="ECO:0000313" key="7">
    <source>
        <dbReference type="Proteomes" id="UP000271624"/>
    </source>
</evidence>
<feature type="coiled-coil region" evidence="3">
    <location>
        <begin position="228"/>
        <end position="262"/>
    </location>
</feature>
<dbReference type="Pfam" id="PF00395">
    <property type="entry name" value="SLH"/>
    <property type="match status" value="1"/>
</dbReference>
<feature type="region of interest" description="Disordered" evidence="4">
    <location>
        <begin position="13"/>
        <end position="74"/>
    </location>
</feature>
<evidence type="ECO:0000256" key="4">
    <source>
        <dbReference type="SAM" id="MobiDB-lite"/>
    </source>
</evidence>
<organism evidence="6 7">
    <name type="scientific">Dulcicalothrix desertica PCC 7102</name>
    <dbReference type="NCBI Taxonomy" id="232991"/>
    <lineage>
        <taxon>Bacteria</taxon>
        <taxon>Bacillati</taxon>
        <taxon>Cyanobacteriota</taxon>
        <taxon>Cyanophyceae</taxon>
        <taxon>Nostocales</taxon>
        <taxon>Calotrichaceae</taxon>
        <taxon>Dulcicalothrix</taxon>
    </lineage>
</organism>
<dbReference type="PANTHER" id="PTHR43308:SF1">
    <property type="entry name" value="OUTER MEMBRANE PROTEIN ALPHA"/>
    <property type="match status" value="1"/>
</dbReference>
<dbReference type="NCBIfam" id="NF033921">
    <property type="entry name" value="por_somb"/>
    <property type="match status" value="1"/>
</dbReference>
<proteinExistence type="inferred from homology"/>
<evidence type="ECO:0000259" key="5">
    <source>
        <dbReference type="PROSITE" id="PS51272"/>
    </source>
</evidence>
<evidence type="ECO:0000256" key="1">
    <source>
        <dbReference type="ARBA" id="ARBA00008769"/>
    </source>
</evidence>
<dbReference type="EMBL" id="RSCL01000008">
    <property type="protein sequence ID" value="RUT05502.1"/>
    <property type="molecule type" value="Genomic_DNA"/>
</dbReference>
<dbReference type="InterPro" id="IPR051465">
    <property type="entry name" value="Cell_Envelope_Struct_Comp"/>
</dbReference>
<feature type="region of interest" description="Disordered" evidence="4">
    <location>
        <begin position="87"/>
        <end position="133"/>
    </location>
</feature>
<protein>
    <submittedName>
        <fullName evidence="6">Porin</fullName>
    </submittedName>
</protein>
<feature type="compositionally biased region" description="Basic and acidic residues" evidence="4">
    <location>
        <begin position="91"/>
        <end position="101"/>
    </location>
</feature>
<keyword evidence="7" id="KW-1185">Reference proteome</keyword>
<dbReference type="PROSITE" id="PS51272">
    <property type="entry name" value="SLH"/>
    <property type="match status" value="1"/>
</dbReference>
<dbReference type="InterPro" id="IPR038673">
    <property type="entry name" value="OprB_sf"/>
</dbReference>
<feature type="domain" description="SLH" evidence="5">
    <location>
        <begin position="154"/>
        <end position="218"/>
    </location>
</feature>
<dbReference type="AlphaFoldDB" id="A0A433VHD8"/>
<dbReference type="Gene3D" id="2.40.160.180">
    <property type="entry name" value="Carbohydrate-selective porin OprB"/>
    <property type="match status" value="1"/>
</dbReference>
<dbReference type="Pfam" id="PF04966">
    <property type="entry name" value="OprB"/>
    <property type="match status" value="1"/>
</dbReference>
<keyword evidence="3" id="KW-0175">Coiled coil</keyword>
<reference evidence="6" key="1">
    <citation type="submission" date="2018-12" db="EMBL/GenBank/DDBJ databases">
        <authorList>
            <person name="Will S."/>
            <person name="Neumann-Schaal M."/>
            <person name="Henke P."/>
        </authorList>
    </citation>
    <scope>NUCLEOTIDE SEQUENCE</scope>
    <source>
        <strain evidence="6">PCC 7102</strain>
    </source>
</reference>
<dbReference type="InterPro" id="IPR047684">
    <property type="entry name" value="Por_som-like"/>
</dbReference>
<dbReference type="GO" id="GO:0015288">
    <property type="term" value="F:porin activity"/>
    <property type="evidence" value="ECO:0007669"/>
    <property type="project" value="InterPro"/>
</dbReference>
<dbReference type="RefSeq" id="WP_127081981.1">
    <property type="nucleotide sequence ID" value="NZ_RSCL01000008.1"/>
</dbReference>
<feature type="compositionally biased region" description="Polar residues" evidence="4">
    <location>
        <begin position="115"/>
        <end position="127"/>
    </location>
</feature>
<comment type="similarity">
    <text evidence="1 2">Belongs to the OprB family.</text>
</comment>
<name>A0A433VHD8_9CYAN</name>
<evidence type="ECO:0000256" key="2">
    <source>
        <dbReference type="RuleBase" id="RU363072"/>
    </source>
</evidence>
<dbReference type="InterPro" id="IPR001119">
    <property type="entry name" value="SLH_dom"/>
</dbReference>
<comment type="caution">
    <text evidence="6">The sequence shown here is derived from an EMBL/GenBank/DDBJ whole genome shotgun (WGS) entry which is preliminary data.</text>
</comment>
<evidence type="ECO:0000313" key="6">
    <source>
        <dbReference type="EMBL" id="RUT05502.1"/>
    </source>
</evidence>
<sequence length="651" mass="69881">MSDISLLMAGVLTTGQPSLPVSPIEPETQQDKTALSGEKLEKQKEPQFVSSSNKVAPPEFAQTENSSGQTPVELRTQQKNILNKLKKKSRTEKVNEEDKNKQVKNLSPVRLIPPNVTTPTLKNSPTPLNLPESISPETLEATESQEDGMSQVTSVSQLNDVLPDYWAFTALQSLVERYGCIAGYPDATFKGNRALTRYEFAAGLNACIDKVSELIAASKENLASKEDLVTLQRLQTEFEAELKEVTARVDNLEVRTAQVEANQFSTSTKLYGQAIISAQGTNETDIFLYRGEEQPRKAKTNTTLTASSQITLATSFTGRDLLLTGLSAGNLKPSTESVSTNMGRLAFESDTANDLYLSELSYRFPVSDNLGVIVGTAGVNAVNTFRGINPLEGAGDGAISLFAQRNPIVAIGSGTGGIGFDWQISDRVSLQGVYSSQIPSFSGDINIGGLFGGNYTAGAQLTLAPSNNVDIGIHYLFNHSPDGNISTGIGDTQLASPLVPETSFDTHAVGATVAWRVNENLQLGGWGGWTTSKPFNVEGNVESTNWAVFAALPNLLSPGNLGGILFGQPPKITSSTMPDGYNLPNFAIPDFETGGAQGGRDDTSLHLEMFYRAQINDNIALTPGLFVIFNPNHNADNNALIVGALRATFRF</sequence>
<evidence type="ECO:0000256" key="3">
    <source>
        <dbReference type="SAM" id="Coils"/>
    </source>
</evidence>
<dbReference type="InterPro" id="IPR007049">
    <property type="entry name" value="Carb-sel_porin_OprB"/>
</dbReference>
<dbReference type="OrthoDB" id="474791at2"/>
<dbReference type="GO" id="GO:0008643">
    <property type="term" value="P:carbohydrate transport"/>
    <property type="evidence" value="ECO:0007669"/>
    <property type="project" value="InterPro"/>
</dbReference>
<dbReference type="GO" id="GO:0016020">
    <property type="term" value="C:membrane"/>
    <property type="evidence" value="ECO:0007669"/>
    <property type="project" value="InterPro"/>
</dbReference>
<reference evidence="6" key="2">
    <citation type="journal article" date="2019" name="Genome Biol. Evol.">
        <title>Day and night: Metabolic profiles and evolutionary relationships of six axenic non-marine cyanobacteria.</title>
        <authorList>
            <person name="Will S.E."/>
            <person name="Henke P."/>
            <person name="Boedeker C."/>
            <person name="Huang S."/>
            <person name="Brinkmann H."/>
            <person name="Rohde M."/>
            <person name="Jarek M."/>
            <person name="Friedl T."/>
            <person name="Seufert S."/>
            <person name="Schumacher M."/>
            <person name="Overmann J."/>
            <person name="Neumann-Schaal M."/>
            <person name="Petersen J."/>
        </authorList>
    </citation>
    <scope>NUCLEOTIDE SEQUENCE [LARGE SCALE GENOMIC DNA]</scope>
    <source>
        <strain evidence="6">PCC 7102</strain>
    </source>
</reference>
<gene>
    <name evidence="6" type="ORF">DSM106972_035090</name>
</gene>
<dbReference type="Proteomes" id="UP000271624">
    <property type="component" value="Unassembled WGS sequence"/>
</dbReference>
<dbReference type="PANTHER" id="PTHR43308">
    <property type="entry name" value="OUTER MEMBRANE PROTEIN ALPHA-RELATED"/>
    <property type="match status" value="1"/>
</dbReference>